<dbReference type="Pfam" id="PF05497">
    <property type="entry name" value="Destabilase"/>
    <property type="match status" value="1"/>
</dbReference>
<evidence type="ECO:0000313" key="8">
    <source>
        <dbReference type="EMBL" id="RZF41169.1"/>
    </source>
</evidence>
<sequence length="158" mass="18168">MNQLVLANHVVPCKEVPPPDCKCLYQIQKAILGCGKNPGCTKLPHLECCGFYQIADHVYQRAGCPVKGGGCLKKEICENKNCEDFKRYWRECANCWRCSTTIMNNFRHFYAKEIEHCDGDTPCKKLLVAHVKGPEHCKEPIDEQYWKRFHDTSLCPCE</sequence>
<dbReference type="PROSITE" id="PS51909">
    <property type="entry name" value="LYSOZYME_I"/>
    <property type="match status" value="1"/>
</dbReference>
<dbReference type="SMR" id="A0A482X5M5"/>
<organism evidence="8 9">
    <name type="scientific">Laodelphax striatellus</name>
    <name type="common">Small brown planthopper</name>
    <name type="synonym">Delphax striatella</name>
    <dbReference type="NCBI Taxonomy" id="195883"/>
    <lineage>
        <taxon>Eukaryota</taxon>
        <taxon>Metazoa</taxon>
        <taxon>Ecdysozoa</taxon>
        <taxon>Arthropoda</taxon>
        <taxon>Hexapoda</taxon>
        <taxon>Insecta</taxon>
        <taxon>Pterygota</taxon>
        <taxon>Neoptera</taxon>
        <taxon>Paraneoptera</taxon>
        <taxon>Hemiptera</taxon>
        <taxon>Auchenorrhyncha</taxon>
        <taxon>Fulgoroidea</taxon>
        <taxon>Delphacidae</taxon>
        <taxon>Criomorphinae</taxon>
        <taxon>Laodelphax</taxon>
    </lineage>
</organism>
<feature type="disulfide bond" evidence="7">
    <location>
        <begin position="23"/>
        <end position="123"/>
    </location>
</feature>
<proteinExistence type="predicted"/>
<dbReference type="AlphaFoldDB" id="A0A482X5M5"/>
<evidence type="ECO:0000256" key="1">
    <source>
        <dbReference type="ARBA" id="ARBA00000632"/>
    </source>
</evidence>
<keyword evidence="3" id="KW-0929">Antimicrobial</keyword>
<dbReference type="InterPro" id="IPR008597">
    <property type="entry name" value="Invert_lysozyme"/>
</dbReference>
<comment type="catalytic activity">
    <reaction evidence="1">
        <text>Hydrolysis of (1-&gt;4)-beta-linkages between N-acetylmuramic acid and N-acetyl-D-glucosamine residues in a peptidoglycan and between N-acetyl-D-glucosamine residues in chitodextrins.</text>
        <dbReference type="EC" id="3.2.1.17"/>
    </reaction>
</comment>
<dbReference type="EC" id="3.2.1.17" evidence="2"/>
<keyword evidence="5" id="KW-0378">Hydrolase</keyword>
<reference evidence="8 9" key="1">
    <citation type="journal article" date="2017" name="Gigascience">
        <title>Genome sequence of the small brown planthopper, Laodelphax striatellus.</title>
        <authorList>
            <person name="Zhu J."/>
            <person name="Jiang F."/>
            <person name="Wang X."/>
            <person name="Yang P."/>
            <person name="Bao Y."/>
            <person name="Zhao W."/>
            <person name="Wang W."/>
            <person name="Lu H."/>
            <person name="Wang Q."/>
            <person name="Cui N."/>
            <person name="Li J."/>
            <person name="Chen X."/>
            <person name="Luo L."/>
            <person name="Yu J."/>
            <person name="Kang L."/>
            <person name="Cui F."/>
        </authorList>
    </citation>
    <scope>NUCLEOTIDE SEQUENCE [LARGE SCALE GENOMIC DNA]</scope>
    <source>
        <strain evidence="8">Lst14</strain>
    </source>
</reference>
<protein>
    <recommendedName>
        <fullName evidence="2">lysozyme</fullName>
        <ecNumber evidence="2">3.2.1.17</ecNumber>
    </recommendedName>
</protein>
<evidence type="ECO:0000256" key="3">
    <source>
        <dbReference type="ARBA" id="ARBA00022529"/>
    </source>
</evidence>
<dbReference type="InParanoid" id="A0A482X5M5"/>
<feature type="disulfide bond" evidence="7">
    <location>
        <begin position="40"/>
        <end position="49"/>
    </location>
</feature>
<gene>
    <name evidence="8" type="ORF">LSTR_LSTR015353</name>
</gene>
<evidence type="ECO:0000256" key="4">
    <source>
        <dbReference type="ARBA" id="ARBA00022638"/>
    </source>
</evidence>
<accession>A0A482X5M5</accession>
<keyword evidence="9" id="KW-1185">Reference proteome</keyword>
<evidence type="ECO:0000256" key="5">
    <source>
        <dbReference type="ARBA" id="ARBA00022801"/>
    </source>
</evidence>
<dbReference type="Proteomes" id="UP000291343">
    <property type="component" value="Unassembled WGS sequence"/>
</dbReference>
<feature type="disulfide bond" evidence="7">
    <location>
        <begin position="92"/>
        <end position="98"/>
    </location>
</feature>
<keyword evidence="7" id="KW-1015">Disulfide bond</keyword>
<keyword evidence="4" id="KW-0081">Bacteriolytic enzyme</keyword>
<dbReference type="Gene3D" id="1.10.530.10">
    <property type="match status" value="1"/>
</dbReference>
<name>A0A482X5M5_LAOST</name>
<evidence type="ECO:0000256" key="7">
    <source>
        <dbReference type="PIRSR" id="PIRSR608597-3"/>
    </source>
</evidence>
<dbReference type="GO" id="GO:0003796">
    <property type="term" value="F:lysozyme activity"/>
    <property type="evidence" value="ECO:0007669"/>
    <property type="project" value="UniProtKB-EC"/>
</dbReference>
<keyword evidence="6" id="KW-0326">Glycosidase</keyword>
<dbReference type="GO" id="GO:0042742">
    <property type="term" value="P:defense response to bacterium"/>
    <property type="evidence" value="ECO:0007669"/>
    <property type="project" value="UniProtKB-KW"/>
</dbReference>
<evidence type="ECO:0000256" key="6">
    <source>
        <dbReference type="ARBA" id="ARBA00023295"/>
    </source>
</evidence>
<dbReference type="EMBL" id="QKKF02017125">
    <property type="protein sequence ID" value="RZF41169.1"/>
    <property type="molecule type" value="Genomic_DNA"/>
</dbReference>
<evidence type="ECO:0000256" key="2">
    <source>
        <dbReference type="ARBA" id="ARBA00012732"/>
    </source>
</evidence>
<comment type="caution">
    <text evidence="8">The sequence shown here is derived from an EMBL/GenBank/DDBJ whole genome shotgun (WGS) entry which is preliminary data.</text>
</comment>
<evidence type="ECO:0000313" key="9">
    <source>
        <dbReference type="Proteomes" id="UP000291343"/>
    </source>
</evidence>
<dbReference type="GO" id="GO:0031640">
    <property type="term" value="P:killing of cells of another organism"/>
    <property type="evidence" value="ECO:0007669"/>
    <property type="project" value="UniProtKB-KW"/>
</dbReference>